<dbReference type="SUPFAM" id="SSF54160">
    <property type="entry name" value="Chromo domain-like"/>
    <property type="match status" value="1"/>
</dbReference>
<reference evidence="3 4" key="1">
    <citation type="submission" date="2016-03" db="EMBL/GenBank/DDBJ databases">
        <title>EvidentialGene: Evidence-directed Construction of Genes on Genomes.</title>
        <authorList>
            <person name="Gilbert D.G."/>
            <person name="Choi J.-H."/>
            <person name="Mockaitis K."/>
            <person name="Colbourne J."/>
            <person name="Pfrender M."/>
        </authorList>
    </citation>
    <scope>NUCLEOTIDE SEQUENCE [LARGE SCALE GENOMIC DNA]</scope>
    <source>
        <strain evidence="3 4">Xinb3</strain>
        <tissue evidence="3">Complete organism</tissue>
    </source>
</reference>
<feature type="domain" description="Chromo" evidence="2">
    <location>
        <begin position="34"/>
        <end position="102"/>
    </location>
</feature>
<protein>
    <recommendedName>
        <fullName evidence="2">Chromo domain-containing protein</fullName>
    </recommendedName>
</protein>
<keyword evidence="4" id="KW-1185">Reference proteome</keyword>
<name>A0A162BYF6_9CRUS</name>
<dbReference type="Gene3D" id="2.40.50.40">
    <property type="match status" value="1"/>
</dbReference>
<dbReference type="Proteomes" id="UP000076858">
    <property type="component" value="Unassembled WGS sequence"/>
</dbReference>
<dbReference type="EMBL" id="LRGB01015234">
    <property type="protein sequence ID" value="KZR98950.1"/>
    <property type="molecule type" value="Genomic_DNA"/>
</dbReference>
<dbReference type="InterPro" id="IPR016197">
    <property type="entry name" value="Chromo-like_dom_sf"/>
</dbReference>
<evidence type="ECO:0000259" key="2">
    <source>
        <dbReference type="PROSITE" id="PS50013"/>
    </source>
</evidence>
<sequence>MPRRRRPNPATIQTSSPPVSPPTSPTGVVDLTYYEVEKIFRKSSFIFSFRHVYNYEGTKAVQYFAKFVGYDEDSNLWIDAETARCNEVIAEFEIDDRRQRAT</sequence>
<organism evidence="3 4">
    <name type="scientific">Daphnia magna</name>
    <dbReference type="NCBI Taxonomy" id="35525"/>
    <lineage>
        <taxon>Eukaryota</taxon>
        <taxon>Metazoa</taxon>
        <taxon>Ecdysozoa</taxon>
        <taxon>Arthropoda</taxon>
        <taxon>Crustacea</taxon>
        <taxon>Branchiopoda</taxon>
        <taxon>Diplostraca</taxon>
        <taxon>Cladocera</taxon>
        <taxon>Anomopoda</taxon>
        <taxon>Daphniidae</taxon>
        <taxon>Daphnia</taxon>
    </lineage>
</organism>
<feature type="region of interest" description="Disordered" evidence="1">
    <location>
        <begin position="1"/>
        <end position="25"/>
    </location>
</feature>
<feature type="non-terminal residue" evidence="3">
    <location>
        <position position="102"/>
    </location>
</feature>
<dbReference type="AlphaFoldDB" id="A0A162BYF6"/>
<proteinExistence type="predicted"/>
<dbReference type="GO" id="GO:0005694">
    <property type="term" value="C:chromosome"/>
    <property type="evidence" value="ECO:0007669"/>
    <property type="project" value="UniProtKB-ARBA"/>
</dbReference>
<evidence type="ECO:0000313" key="3">
    <source>
        <dbReference type="EMBL" id="KZR98950.1"/>
    </source>
</evidence>
<dbReference type="InterPro" id="IPR000953">
    <property type="entry name" value="Chromo/chromo_shadow_dom"/>
</dbReference>
<comment type="caution">
    <text evidence="3">The sequence shown here is derived from an EMBL/GenBank/DDBJ whole genome shotgun (WGS) entry which is preliminary data.</text>
</comment>
<dbReference type="PROSITE" id="PS50013">
    <property type="entry name" value="CHROMO_2"/>
    <property type="match status" value="1"/>
</dbReference>
<accession>A0A162BYF6</accession>
<evidence type="ECO:0000256" key="1">
    <source>
        <dbReference type="SAM" id="MobiDB-lite"/>
    </source>
</evidence>
<gene>
    <name evidence="3" type="ORF">APZ42_005396</name>
</gene>
<evidence type="ECO:0000313" key="4">
    <source>
        <dbReference type="Proteomes" id="UP000076858"/>
    </source>
</evidence>